<reference evidence="2 3" key="1">
    <citation type="submission" date="2017-09" db="EMBL/GenBank/DDBJ databases">
        <authorList>
            <person name="Ehlers B."/>
            <person name="Leendertz F.H."/>
        </authorList>
    </citation>
    <scope>NUCLEOTIDE SEQUENCE [LARGE SCALE GENOMIC DNA]</scope>
    <source>
        <strain evidence="2 3">DSM 27208</strain>
    </source>
</reference>
<keyword evidence="1" id="KW-1133">Transmembrane helix</keyword>
<dbReference type="EMBL" id="OBEJ01000003">
    <property type="protein sequence ID" value="SNZ15140.1"/>
    <property type="molecule type" value="Genomic_DNA"/>
</dbReference>
<proteinExistence type="predicted"/>
<sequence>MGAYIGAVGFVVLFGLVWILLRYEFEMPRLVALTFGALVVGVGVIGAAVGQLAGIGSLSGLSGVAVGVTVTLPMLLALVS</sequence>
<dbReference type="AlphaFoldDB" id="A0A285P086"/>
<feature type="transmembrane region" description="Helical" evidence="1">
    <location>
        <begin position="6"/>
        <end position="23"/>
    </location>
</feature>
<dbReference type="RefSeq" id="WP_097009313.1">
    <property type="nucleotide sequence ID" value="NZ_OBEJ01000003.1"/>
</dbReference>
<protein>
    <submittedName>
        <fullName evidence="2">Uncharacterized protein</fullName>
    </submittedName>
</protein>
<evidence type="ECO:0000313" key="3">
    <source>
        <dbReference type="Proteomes" id="UP000219453"/>
    </source>
</evidence>
<evidence type="ECO:0000313" key="2">
    <source>
        <dbReference type="EMBL" id="SNZ15140.1"/>
    </source>
</evidence>
<organism evidence="2 3">
    <name type="scientific">Natronoarchaeum philippinense</name>
    <dbReference type="NCBI Taxonomy" id="558529"/>
    <lineage>
        <taxon>Archaea</taxon>
        <taxon>Methanobacteriati</taxon>
        <taxon>Methanobacteriota</taxon>
        <taxon>Stenosarchaea group</taxon>
        <taxon>Halobacteria</taxon>
        <taxon>Halobacteriales</taxon>
        <taxon>Natronoarchaeaceae</taxon>
    </lineage>
</organism>
<dbReference type="Proteomes" id="UP000219453">
    <property type="component" value="Unassembled WGS sequence"/>
</dbReference>
<evidence type="ECO:0000256" key="1">
    <source>
        <dbReference type="SAM" id="Phobius"/>
    </source>
</evidence>
<keyword evidence="1" id="KW-0812">Transmembrane</keyword>
<feature type="transmembrane region" description="Helical" evidence="1">
    <location>
        <begin position="55"/>
        <end position="79"/>
    </location>
</feature>
<accession>A0A285P086</accession>
<keyword evidence="3" id="KW-1185">Reference proteome</keyword>
<name>A0A285P086_NATPI</name>
<gene>
    <name evidence="2" type="ORF">SAMN06269185_2392</name>
</gene>
<feature type="transmembrane region" description="Helical" evidence="1">
    <location>
        <begin position="30"/>
        <end position="49"/>
    </location>
</feature>
<keyword evidence="1" id="KW-0472">Membrane</keyword>